<name>A0A0G4EE12_VITBC</name>
<evidence type="ECO:0000313" key="6">
    <source>
        <dbReference type="Proteomes" id="UP000041254"/>
    </source>
</evidence>
<feature type="signal peptide" evidence="3">
    <location>
        <begin position="1"/>
        <end position="20"/>
    </location>
</feature>
<evidence type="ECO:0000256" key="1">
    <source>
        <dbReference type="SAM" id="MobiDB-lite"/>
    </source>
</evidence>
<keyword evidence="6" id="KW-1185">Reference proteome</keyword>
<evidence type="ECO:0000256" key="3">
    <source>
        <dbReference type="SAM" id="SignalP"/>
    </source>
</evidence>
<feature type="chain" id="PRO_5005187001" description="FAS1 domain-containing protein" evidence="3">
    <location>
        <begin position="21"/>
        <end position="1013"/>
    </location>
</feature>
<dbReference type="Proteomes" id="UP000041254">
    <property type="component" value="Unassembled WGS sequence"/>
</dbReference>
<keyword evidence="2" id="KW-0812">Transmembrane</keyword>
<dbReference type="InterPro" id="IPR000782">
    <property type="entry name" value="FAS1_domain"/>
</dbReference>
<evidence type="ECO:0000259" key="4">
    <source>
        <dbReference type="PROSITE" id="PS50213"/>
    </source>
</evidence>
<proteinExistence type="predicted"/>
<dbReference type="EMBL" id="CDMY01000179">
    <property type="protein sequence ID" value="CEL93593.1"/>
    <property type="molecule type" value="Genomic_DNA"/>
</dbReference>
<dbReference type="SUPFAM" id="SSF82153">
    <property type="entry name" value="FAS1 domain"/>
    <property type="match status" value="1"/>
</dbReference>
<dbReference type="PROSITE" id="PS50213">
    <property type="entry name" value="FAS1"/>
    <property type="match status" value="1"/>
</dbReference>
<evidence type="ECO:0000256" key="2">
    <source>
        <dbReference type="SAM" id="Phobius"/>
    </source>
</evidence>
<dbReference type="PANTHER" id="PTHR10900:SF77">
    <property type="entry name" value="FI19380P1"/>
    <property type="match status" value="1"/>
</dbReference>
<gene>
    <name evidence="5" type="ORF">Vbra_11301</name>
</gene>
<keyword evidence="3" id="KW-0732">Signal</keyword>
<dbReference type="Gene3D" id="2.30.180.10">
    <property type="entry name" value="FAS1 domain"/>
    <property type="match status" value="1"/>
</dbReference>
<dbReference type="InParanoid" id="A0A0G4EE12"/>
<dbReference type="SMART" id="SM00554">
    <property type="entry name" value="FAS1"/>
    <property type="match status" value="1"/>
</dbReference>
<dbReference type="VEuPathDB" id="CryptoDB:Vbra_11301"/>
<protein>
    <recommendedName>
        <fullName evidence="4">FAS1 domain-containing protein</fullName>
    </recommendedName>
</protein>
<dbReference type="AlphaFoldDB" id="A0A0G4EE12"/>
<dbReference type="STRING" id="1169540.A0A0G4EE12"/>
<keyword evidence="2" id="KW-1133">Transmembrane helix</keyword>
<evidence type="ECO:0000313" key="5">
    <source>
        <dbReference type="EMBL" id="CEL93593.1"/>
    </source>
</evidence>
<sequence length="1013" mass="110958">MRLLWALAASSCCWLWQVHGGSVAITSSKPSSWWEKYPDSPVQFDRPHTFQHLGLPLRSMMNASDLAALMPELELRIPVAQETKRRLQEESAGTSELVDSGCIVSDLSKGPDGCWNRRAAYLPISFRATVVAVASGDSFRGWAYYMNTPKSELPSGQNTSQFLAFDEEITMVEQNKPNFDHGFWYYPVHDQGGVFPDYWPKDWTSPHNFTLGEWFFRYEVYQQPSNASTTFQFCIWQDDFQREICAPYWEAVLTGPPADGDVREINRVAAPVDGPAGCSSDFDGCVHTHCCASKDFQCKQSNAEFAQCRPAAEACPPDEWEWSCQVLSNEADTADGAANDTVISFLATTEETSTFWEWIKVAGLSALLVEPNSTYTILAPSNDAFGKLDADTARLVARKSDKLNELMLHHVIWDTYTDAAMAEAESVTPLLGEPMVYTSKAVTAGNKRAAVVKADLLAGNGVVHIIDTLIVPDSVVNDIPQEPPLPADVNREMDCSADFEDCLGTRCCQDPTHYCMEKDETYAQCRPLEAACPPDGDTETWSCSVLEYDPALVSTAPPSDIEGEEEMAGKGGGVGILVTSPAEWWQHNSDSPVDFKSPAGWDKIGVPFRAGDSDQGAFPGCHLTQKESDPENRCWDRHTDYYPMKARLTVLAAPAGHEATIDIAKYAEDGNVNGVLLIMDETITMDESYDPAGSYFNLIELEKYGSEETKANVTLPEGWPEDFMTPRDYYNGTWYIRFEVIEQPTLHPCILQFCIWDLVPNDAETCSPQVPIDINPLNTDEEEVLMASSVDGSATNSGDKRQRRLRRLASDHSRQKIFTPPAGPDMAVMALAILVVVAAAADGVLCTCMICRHRQATNAKSSTRSRTHAAAQRTKQVSPGITWRPREGGDGDMYVETFQNDPCVTQEKAAADAEDTTEPSGASEPSHPDSNEKAADNEGDQLTPAGGQTGRSTAPSLFGLLESLSLSQKAIASPTATTSSGCISVLDGDETLRAAIGRYCPPPSPPTDLPQLG</sequence>
<reference evidence="5 6" key="1">
    <citation type="submission" date="2014-11" db="EMBL/GenBank/DDBJ databases">
        <authorList>
            <person name="Zhu J."/>
            <person name="Qi W."/>
            <person name="Song R."/>
        </authorList>
    </citation>
    <scope>NUCLEOTIDE SEQUENCE [LARGE SCALE GENOMIC DNA]</scope>
</reference>
<accession>A0A0G4EE12</accession>
<dbReference type="InterPro" id="IPR036378">
    <property type="entry name" value="FAS1_dom_sf"/>
</dbReference>
<dbReference type="Pfam" id="PF02469">
    <property type="entry name" value="Fasciclin"/>
    <property type="match status" value="1"/>
</dbReference>
<dbReference type="PANTHER" id="PTHR10900">
    <property type="entry name" value="PERIOSTIN-RELATED"/>
    <property type="match status" value="1"/>
</dbReference>
<feature type="compositionally biased region" description="Basic and acidic residues" evidence="1">
    <location>
        <begin position="926"/>
        <end position="936"/>
    </location>
</feature>
<keyword evidence="2" id="KW-0472">Membrane</keyword>
<dbReference type="GO" id="GO:0005615">
    <property type="term" value="C:extracellular space"/>
    <property type="evidence" value="ECO:0007669"/>
    <property type="project" value="TreeGrafter"/>
</dbReference>
<feature type="domain" description="FAS1" evidence="4">
    <location>
        <begin position="339"/>
        <end position="470"/>
    </location>
</feature>
<dbReference type="InterPro" id="IPR050904">
    <property type="entry name" value="Adhesion/Biosynth-related"/>
</dbReference>
<organism evidence="5 6">
    <name type="scientific">Vitrella brassicaformis (strain CCMP3155)</name>
    <dbReference type="NCBI Taxonomy" id="1169540"/>
    <lineage>
        <taxon>Eukaryota</taxon>
        <taxon>Sar</taxon>
        <taxon>Alveolata</taxon>
        <taxon>Colpodellida</taxon>
        <taxon>Vitrellaceae</taxon>
        <taxon>Vitrella</taxon>
    </lineage>
</organism>
<feature type="transmembrane region" description="Helical" evidence="2">
    <location>
        <begin position="826"/>
        <end position="851"/>
    </location>
</feature>
<dbReference type="OrthoDB" id="286301at2759"/>
<feature type="region of interest" description="Disordered" evidence="1">
    <location>
        <begin position="857"/>
        <end position="954"/>
    </location>
</feature>